<dbReference type="RefSeq" id="WP_111149571.1">
    <property type="nucleotide sequence ID" value="NZ_QKRB01000058.1"/>
</dbReference>
<dbReference type="SMART" id="SM00382">
    <property type="entry name" value="AAA"/>
    <property type="match status" value="1"/>
</dbReference>
<reference evidence="6 7" key="1">
    <citation type="submission" date="2018-06" db="EMBL/GenBank/DDBJ databases">
        <title>Paenibacillus imtechensis sp. nov.</title>
        <authorList>
            <person name="Pinnaka A.K."/>
            <person name="Singh H."/>
            <person name="Kaur M."/>
        </authorList>
    </citation>
    <scope>NUCLEOTIDE SEQUENCE [LARGE SCALE GENOMIC DNA]</scope>
    <source>
        <strain evidence="6 7">SMB1</strain>
    </source>
</reference>
<dbReference type="InterPro" id="IPR027417">
    <property type="entry name" value="P-loop_NTPase"/>
</dbReference>
<feature type="domain" description="ABC transporter" evidence="5">
    <location>
        <begin position="2"/>
        <end position="231"/>
    </location>
</feature>
<comment type="similarity">
    <text evidence="1">Belongs to the ABC transporter superfamily.</text>
</comment>
<evidence type="ECO:0000313" key="7">
    <source>
        <dbReference type="Proteomes" id="UP000249522"/>
    </source>
</evidence>
<keyword evidence="2" id="KW-0813">Transport</keyword>
<dbReference type="EMBL" id="QKRB01000058">
    <property type="protein sequence ID" value="PZD93212.1"/>
    <property type="molecule type" value="Genomic_DNA"/>
</dbReference>
<accession>A0A2W1LDR6</accession>
<evidence type="ECO:0000256" key="4">
    <source>
        <dbReference type="ARBA" id="ARBA00022840"/>
    </source>
</evidence>
<dbReference type="GO" id="GO:0016887">
    <property type="term" value="F:ATP hydrolysis activity"/>
    <property type="evidence" value="ECO:0007669"/>
    <property type="project" value="InterPro"/>
</dbReference>
<organism evidence="6 7">
    <name type="scientific">Paenibacillus sambharensis</name>
    <dbReference type="NCBI Taxonomy" id="1803190"/>
    <lineage>
        <taxon>Bacteria</taxon>
        <taxon>Bacillati</taxon>
        <taxon>Bacillota</taxon>
        <taxon>Bacilli</taxon>
        <taxon>Bacillales</taxon>
        <taxon>Paenibacillaceae</taxon>
        <taxon>Paenibacillus</taxon>
    </lineage>
</organism>
<keyword evidence="4 6" id="KW-0067">ATP-binding</keyword>
<dbReference type="AlphaFoldDB" id="A0A2W1LDR6"/>
<dbReference type="PANTHER" id="PTHR43335">
    <property type="entry name" value="ABC TRANSPORTER, ATP-BINDING PROTEIN"/>
    <property type="match status" value="1"/>
</dbReference>
<evidence type="ECO:0000256" key="3">
    <source>
        <dbReference type="ARBA" id="ARBA00022741"/>
    </source>
</evidence>
<dbReference type="PROSITE" id="PS00211">
    <property type="entry name" value="ABC_TRANSPORTER_1"/>
    <property type="match status" value="1"/>
</dbReference>
<dbReference type="SUPFAM" id="SSF52540">
    <property type="entry name" value="P-loop containing nucleoside triphosphate hydrolases"/>
    <property type="match status" value="1"/>
</dbReference>
<sequence length="290" mass="32218">MLVAEQLTKAYGRKTALHEASFTLSNGITGLLGPNGAGKTTLLRILSTYHQPTTGKLTLDGVQWSRKNMEHIRSLIGYLPQHVGLFPALTVREYLSYIGSMRGMDSRLVKERTEEVLHEVNLADKAREQVRSLSGGMKQRLGIAQAILHEPSLLLVDEPTAGLDPEERIRFRNLVKRLAFNRAVLLSTHITGDITMTCDRVFLMKQGRLEAHEHVHSVTGYASGRVWGLYAGREEYERLLGNPALFITDAAQQIGGGYNLRIIAQDEPCAGAELVQPTLEEGYMVWLNGN</sequence>
<evidence type="ECO:0000313" key="6">
    <source>
        <dbReference type="EMBL" id="PZD93212.1"/>
    </source>
</evidence>
<dbReference type="InterPro" id="IPR003593">
    <property type="entry name" value="AAA+_ATPase"/>
</dbReference>
<protein>
    <submittedName>
        <fullName evidence="6">ABC transporter ATP-binding protein</fullName>
    </submittedName>
</protein>
<dbReference type="Pfam" id="PF00005">
    <property type="entry name" value="ABC_tran"/>
    <property type="match status" value="1"/>
</dbReference>
<evidence type="ECO:0000256" key="1">
    <source>
        <dbReference type="ARBA" id="ARBA00005417"/>
    </source>
</evidence>
<dbReference type="GO" id="GO:0005524">
    <property type="term" value="F:ATP binding"/>
    <property type="evidence" value="ECO:0007669"/>
    <property type="project" value="UniProtKB-KW"/>
</dbReference>
<evidence type="ECO:0000256" key="2">
    <source>
        <dbReference type="ARBA" id="ARBA00022448"/>
    </source>
</evidence>
<dbReference type="InterPro" id="IPR003439">
    <property type="entry name" value="ABC_transporter-like_ATP-bd"/>
</dbReference>
<dbReference type="Proteomes" id="UP000249522">
    <property type="component" value="Unassembled WGS sequence"/>
</dbReference>
<evidence type="ECO:0000259" key="5">
    <source>
        <dbReference type="PROSITE" id="PS50893"/>
    </source>
</evidence>
<dbReference type="PROSITE" id="PS50893">
    <property type="entry name" value="ABC_TRANSPORTER_2"/>
    <property type="match status" value="1"/>
</dbReference>
<dbReference type="PANTHER" id="PTHR43335:SF2">
    <property type="entry name" value="ABC TRANSPORTER, ATP-BINDING PROTEIN"/>
    <property type="match status" value="1"/>
</dbReference>
<dbReference type="Gene3D" id="3.40.50.300">
    <property type="entry name" value="P-loop containing nucleotide triphosphate hydrolases"/>
    <property type="match status" value="1"/>
</dbReference>
<proteinExistence type="inferred from homology"/>
<name>A0A2W1LDR6_9BACL</name>
<keyword evidence="3" id="KW-0547">Nucleotide-binding</keyword>
<gene>
    <name evidence="6" type="ORF">DNH61_24515</name>
</gene>
<comment type="caution">
    <text evidence="6">The sequence shown here is derived from an EMBL/GenBank/DDBJ whole genome shotgun (WGS) entry which is preliminary data.</text>
</comment>
<keyword evidence="7" id="KW-1185">Reference proteome</keyword>
<dbReference type="OrthoDB" id="9804819at2"/>
<dbReference type="InterPro" id="IPR017871">
    <property type="entry name" value="ABC_transporter-like_CS"/>
</dbReference>